<feature type="transmembrane region" description="Helical" evidence="5">
    <location>
        <begin position="45"/>
        <end position="67"/>
    </location>
</feature>
<reference evidence="7" key="1">
    <citation type="journal article" date="2023" name="Plant J.">
        <title>Genome sequences and population genomics provide insights into the demographic history, inbreeding, and mutation load of two 'living fossil' tree species of Dipteronia.</title>
        <authorList>
            <person name="Feng Y."/>
            <person name="Comes H.P."/>
            <person name="Chen J."/>
            <person name="Zhu S."/>
            <person name="Lu R."/>
            <person name="Zhang X."/>
            <person name="Li P."/>
            <person name="Qiu J."/>
            <person name="Olsen K.M."/>
            <person name="Qiu Y."/>
        </authorList>
    </citation>
    <scope>NUCLEOTIDE SEQUENCE</scope>
    <source>
        <strain evidence="7">NBL</strain>
    </source>
</reference>
<keyword evidence="3 5" id="KW-1133">Transmembrane helix</keyword>
<organism evidence="7 8">
    <name type="scientific">Dipteronia sinensis</name>
    <dbReference type="NCBI Taxonomy" id="43782"/>
    <lineage>
        <taxon>Eukaryota</taxon>
        <taxon>Viridiplantae</taxon>
        <taxon>Streptophyta</taxon>
        <taxon>Embryophyta</taxon>
        <taxon>Tracheophyta</taxon>
        <taxon>Spermatophyta</taxon>
        <taxon>Magnoliopsida</taxon>
        <taxon>eudicotyledons</taxon>
        <taxon>Gunneridae</taxon>
        <taxon>Pentapetalae</taxon>
        <taxon>rosids</taxon>
        <taxon>malvids</taxon>
        <taxon>Sapindales</taxon>
        <taxon>Sapindaceae</taxon>
        <taxon>Hippocastanoideae</taxon>
        <taxon>Acereae</taxon>
        <taxon>Dipteronia</taxon>
    </lineage>
</organism>
<dbReference type="Proteomes" id="UP001281410">
    <property type="component" value="Unassembled WGS sequence"/>
</dbReference>
<keyword evidence="2 5" id="KW-0812">Transmembrane</keyword>
<keyword evidence="4 5" id="KW-0472">Membrane</keyword>
<sequence length="209" mass="23130">MFNAPDDSSLILMLAVGPPMVEIALMFIVRPISGGHKQVRPSDNTSFYLIYAFCISLAAYLLAVAVLDDTVDVNQTVNTLIAVILILTAIIPVVLVFCSTSKYPIEESLLDKPNKQADDEDGEEAFLSEVEDEKTPELDSLPASERSKRIAHLKSKMIQAAAQGAVRVKRREGPRRGEDFTLFQALKKADFLLLFLSFLLAAGDWYDSY</sequence>
<dbReference type="Pfam" id="PF06813">
    <property type="entry name" value="Nodulin-like"/>
    <property type="match status" value="1"/>
</dbReference>
<evidence type="ECO:0000256" key="1">
    <source>
        <dbReference type="ARBA" id="ARBA00004141"/>
    </source>
</evidence>
<dbReference type="PANTHER" id="PTHR21576:SF44">
    <property type="entry name" value="MAJOR FACILITATOR SUPERFAMILY PROTEIN"/>
    <property type="match status" value="1"/>
</dbReference>
<evidence type="ECO:0000313" key="8">
    <source>
        <dbReference type="Proteomes" id="UP001281410"/>
    </source>
</evidence>
<proteinExistence type="predicted"/>
<evidence type="ECO:0000256" key="4">
    <source>
        <dbReference type="ARBA" id="ARBA00023136"/>
    </source>
</evidence>
<evidence type="ECO:0000256" key="5">
    <source>
        <dbReference type="SAM" id="Phobius"/>
    </source>
</evidence>
<evidence type="ECO:0000313" key="7">
    <source>
        <dbReference type="EMBL" id="KAK3183145.1"/>
    </source>
</evidence>
<evidence type="ECO:0000259" key="6">
    <source>
        <dbReference type="Pfam" id="PF06813"/>
    </source>
</evidence>
<feature type="domain" description="Nodulin-like" evidence="6">
    <location>
        <begin position="1"/>
        <end position="96"/>
    </location>
</feature>
<evidence type="ECO:0000256" key="2">
    <source>
        <dbReference type="ARBA" id="ARBA00022692"/>
    </source>
</evidence>
<dbReference type="GO" id="GO:0016020">
    <property type="term" value="C:membrane"/>
    <property type="evidence" value="ECO:0007669"/>
    <property type="project" value="UniProtKB-SubCell"/>
</dbReference>
<gene>
    <name evidence="7" type="ORF">Dsin_030431</name>
</gene>
<dbReference type="InterPro" id="IPR010658">
    <property type="entry name" value="Nodulin-like"/>
</dbReference>
<feature type="transmembrane region" description="Helical" evidence="5">
    <location>
        <begin position="12"/>
        <end position="33"/>
    </location>
</feature>
<dbReference type="EMBL" id="JANJYJ010000010">
    <property type="protein sequence ID" value="KAK3183145.1"/>
    <property type="molecule type" value="Genomic_DNA"/>
</dbReference>
<dbReference type="AlphaFoldDB" id="A0AAD9ZJK7"/>
<name>A0AAD9ZJK7_9ROSI</name>
<feature type="transmembrane region" description="Helical" evidence="5">
    <location>
        <begin position="79"/>
        <end position="98"/>
    </location>
</feature>
<accession>A0AAD9ZJK7</accession>
<dbReference type="PANTHER" id="PTHR21576">
    <property type="entry name" value="UNCHARACTERIZED NODULIN-LIKE PROTEIN"/>
    <property type="match status" value="1"/>
</dbReference>
<evidence type="ECO:0000256" key="3">
    <source>
        <dbReference type="ARBA" id="ARBA00022989"/>
    </source>
</evidence>
<comment type="caution">
    <text evidence="7">The sequence shown here is derived from an EMBL/GenBank/DDBJ whole genome shotgun (WGS) entry which is preliminary data.</text>
</comment>
<keyword evidence="8" id="KW-1185">Reference proteome</keyword>
<comment type="subcellular location">
    <subcellularLocation>
        <location evidence="1">Membrane</location>
        <topology evidence="1">Multi-pass membrane protein</topology>
    </subcellularLocation>
</comment>
<protein>
    <recommendedName>
        <fullName evidence="6">Nodulin-like domain-containing protein</fullName>
    </recommendedName>
</protein>